<dbReference type="GO" id="GO:0034121">
    <property type="term" value="P:regulation of toll-like receptor signaling pathway"/>
    <property type="evidence" value="ECO:0007669"/>
    <property type="project" value="InterPro"/>
</dbReference>
<name>A0AAD1R4N0_PELCU</name>
<dbReference type="GO" id="GO:0035751">
    <property type="term" value="P:regulation of lysosomal lumen pH"/>
    <property type="evidence" value="ECO:0007669"/>
    <property type="project" value="TreeGrafter"/>
</dbReference>
<keyword evidence="2" id="KW-1185">Reference proteome</keyword>
<evidence type="ECO:0000313" key="1">
    <source>
        <dbReference type="EMBL" id="CAH2223169.1"/>
    </source>
</evidence>
<reference evidence="1" key="1">
    <citation type="submission" date="2022-03" db="EMBL/GenBank/DDBJ databases">
        <authorList>
            <person name="Alioto T."/>
            <person name="Alioto T."/>
            <person name="Gomez Garrido J."/>
        </authorList>
    </citation>
    <scope>NUCLEOTIDE SEQUENCE</scope>
</reference>
<gene>
    <name evidence="1" type="ORF">PECUL_23A010847</name>
</gene>
<dbReference type="Proteomes" id="UP001295444">
    <property type="component" value="Chromosome 01"/>
</dbReference>
<dbReference type="PANTHER" id="PTHR14889">
    <property type="entry name" value="RCG36411"/>
    <property type="match status" value="1"/>
</dbReference>
<proteinExistence type="predicted"/>
<sequence length="294" mass="33342">MLSEGHLYKIQLWYEDDMYHERKQSESSNELAGVCGLNYSSVQNSRSRKFLHNFCSGGKHASGVQSVESTQNKMLRNLIHHETENVSFERETSPSLDIFHASSTNKETYLVPSSCKNICRDYNDLHIAGDHVMAMNSMPSNYTCNSSFEFCEGPFLESSQIPPTLESISVVSDVLSKKPSKGDAPCWKGGSMKDKSIIHHEQPLSNSILNEYLERKVIELYKQYIMDCSSPPERIIASELVMNNVQQISMQLSREQNMETNKAKDMVLNYLLRLASEKQSIVISTPDLQISTDH</sequence>
<dbReference type="AlphaFoldDB" id="A0AAD1R4N0"/>
<accession>A0AAD1R4N0</accession>
<protein>
    <submittedName>
        <fullName evidence="1">Uncharacterized protein</fullName>
    </submittedName>
</protein>
<dbReference type="EMBL" id="OW240912">
    <property type="protein sequence ID" value="CAH2223169.1"/>
    <property type="molecule type" value="Genomic_DNA"/>
</dbReference>
<dbReference type="PANTHER" id="PTHR14889:SF3">
    <property type="entry name" value="TLR ADAPTER INTERACTING WITH SLC15A4 ON THE LYSOSOME"/>
    <property type="match status" value="1"/>
</dbReference>
<organism evidence="1 2">
    <name type="scientific">Pelobates cultripes</name>
    <name type="common">Western spadefoot toad</name>
    <dbReference type="NCBI Taxonomy" id="61616"/>
    <lineage>
        <taxon>Eukaryota</taxon>
        <taxon>Metazoa</taxon>
        <taxon>Chordata</taxon>
        <taxon>Craniata</taxon>
        <taxon>Vertebrata</taxon>
        <taxon>Euteleostomi</taxon>
        <taxon>Amphibia</taxon>
        <taxon>Batrachia</taxon>
        <taxon>Anura</taxon>
        <taxon>Pelobatoidea</taxon>
        <taxon>Pelobatidae</taxon>
        <taxon>Pelobates</taxon>
    </lineage>
</organism>
<dbReference type="InterPro" id="IPR027869">
    <property type="entry name" value="TASL"/>
</dbReference>
<evidence type="ECO:0000313" key="2">
    <source>
        <dbReference type="Proteomes" id="UP001295444"/>
    </source>
</evidence>
<dbReference type="Pfam" id="PF15133">
    <property type="entry name" value="TASL"/>
    <property type="match status" value="1"/>
</dbReference>